<evidence type="ECO:0000259" key="8">
    <source>
        <dbReference type="PROSITE" id="PS50238"/>
    </source>
</evidence>
<organism evidence="9 10">
    <name type="scientific">Tetradesmus obliquus</name>
    <name type="common">Green alga</name>
    <name type="synonym">Acutodesmus obliquus</name>
    <dbReference type="NCBI Taxonomy" id="3088"/>
    <lineage>
        <taxon>Eukaryota</taxon>
        <taxon>Viridiplantae</taxon>
        <taxon>Chlorophyta</taxon>
        <taxon>core chlorophytes</taxon>
        <taxon>Chlorophyceae</taxon>
        <taxon>CS clade</taxon>
        <taxon>Sphaeropleales</taxon>
        <taxon>Scenedesmaceae</taxon>
        <taxon>Tetradesmus</taxon>
    </lineage>
</organism>
<feature type="region of interest" description="Disordered" evidence="7">
    <location>
        <begin position="21"/>
        <end position="49"/>
    </location>
</feature>
<keyword evidence="10" id="KW-1185">Reference proteome</keyword>
<protein>
    <recommendedName>
        <fullName evidence="8">Rho-GAP domain-containing protein</fullName>
    </recommendedName>
</protein>
<dbReference type="SUPFAM" id="SSF56219">
    <property type="entry name" value="DNase I-like"/>
    <property type="match status" value="1"/>
</dbReference>
<keyword evidence="5" id="KW-0378">Hydrolase</keyword>
<dbReference type="PANTHER" id="PTHR45666">
    <property type="entry name" value="TYPE IV INOSITOL POLYPHOSPHATE 5-PHOSPHATASE 9"/>
    <property type="match status" value="1"/>
</dbReference>
<evidence type="ECO:0000256" key="5">
    <source>
        <dbReference type="ARBA" id="ARBA00022801"/>
    </source>
</evidence>
<dbReference type="PANTHER" id="PTHR45666:SF22">
    <property type="entry name" value="TYPE I INOSITOL POLYPHOSPHATE 5-PHOSPHATASE 4"/>
    <property type="match status" value="1"/>
</dbReference>
<dbReference type="InterPro" id="IPR036691">
    <property type="entry name" value="Endo/exonu/phosph_ase_sf"/>
</dbReference>
<feature type="region of interest" description="Disordered" evidence="7">
    <location>
        <begin position="473"/>
        <end position="499"/>
    </location>
</feature>
<feature type="compositionally biased region" description="Low complexity" evidence="7">
    <location>
        <begin position="994"/>
        <end position="1017"/>
    </location>
</feature>
<accession>A0A383VSX6</accession>
<gene>
    <name evidence="9" type="ORF">BQ4739_LOCUS8216</name>
</gene>
<dbReference type="SUPFAM" id="SSF48350">
    <property type="entry name" value="GTPase activation domain, GAP"/>
    <property type="match status" value="1"/>
</dbReference>
<comment type="similarity">
    <text evidence="3">Belongs to the inositol polyphosphate 5-phosphatase family.</text>
</comment>
<dbReference type="Gene3D" id="3.60.10.10">
    <property type="entry name" value="Endonuclease/exonuclease/phosphatase"/>
    <property type="match status" value="1"/>
</dbReference>
<feature type="region of interest" description="Disordered" evidence="7">
    <location>
        <begin position="994"/>
        <end position="1050"/>
    </location>
</feature>
<dbReference type="Gene3D" id="2.60.40.10">
    <property type="entry name" value="Immunoglobulins"/>
    <property type="match status" value="1"/>
</dbReference>
<evidence type="ECO:0000256" key="6">
    <source>
        <dbReference type="ARBA" id="ARBA00023329"/>
    </source>
</evidence>
<dbReference type="EMBL" id="FNXT01000816">
    <property type="protein sequence ID" value="SZX67872.1"/>
    <property type="molecule type" value="Genomic_DNA"/>
</dbReference>
<keyword evidence="6" id="KW-0968">Cytoplasmic vesicle</keyword>
<evidence type="ECO:0000256" key="2">
    <source>
        <dbReference type="ARBA" id="ARBA00004580"/>
    </source>
</evidence>
<dbReference type="InterPro" id="IPR048869">
    <property type="entry name" value="OCRL-1_2_ASH"/>
</dbReference>
<evidence type="ECO:0000313" key="9">
    <source>
        <dbReference type="EMBL" id="SZX67872.1"/>
    </source>
</evidence>
<dbReference type="Proteomes" id="UP000256970">
    <property type="component" value="Unassembled WGS sequence"/>
</dbReference>
<dbReference type="SMART" id="SM00128">
    <property type="entry name" value="IPPc"/>
    <property type="match status" value="1"/>
</dbReference>
<evidence type="ECO:0000313" key="10">
    <source>
        <dbReference type="Proteomes" id="UP000256970"/>
    </source>
</evidence>
<dbReference type="PROSITE" id="PS50238">
    <property type="entry name" value="RHOGAP"/>
    <property type="match status" value="1"/>
</dbReference>
<evidence type="ECO:0000256" key="3">
    <source>
        <dbReference type="ARBA" id="ARBA00010768"/>
    </source>
</evidence>
<dbReference type="AlphaFoldDB" id="A0A383VSX6"/>
<dbReference type="InterPro" id="IPR000300">
    <property type="entry name" value="IPPc"/>
</dbReference>
<dbReference type="InterPro" id="IPR000198">
    <property type="entry name" value="RhoGAP_dom"/>
</dbReference>
<evidence type="ECO:0000256" key="7">
    <source>
        <dbReference type="SAM" id="MobiDB-lite"/>
    </source>
</evidence>
<dbReference type="InterPro" id="IPR008936">
    <property type="entry name" value="Rho_GTPase_activation_prot"/>
</dbReference>
<dbReference type="InterPro" id="IPR045849">
    <property type="entry name" value="IP5P_plant"/>
</dbReference>
<dbReference type="GO" id="GO:0031901">
    <property type="term" value="C:early endosome membrane"/>
    <property type="evidence" value="ECO:0007669"/>
    <property type="project" value="UniProtKB-SubCell"/>
</dbReference>
<name>A0A383VSX6_TETOB</name>
<dbReference type="GO" id="GO:0030670">
    <property type="term" value="C:phagocytic vesicle membrane"/>
    <property type="evidence" value="ECO:0007669"/>
    <property type="project" value="UniProtKB-SubCell"/>
</dbReference>
<keyword evidence="4" id="KW-0967">Endosome</keyword>
<comment type="subcellular location">
    <subcellularLocation>
        <location evidence="2">Cytoplasmic vesicle</location>
        <location evidence="2">Phagosome membrane</location>
    </subcellularLocation>
    <subcellularLocation>
        <location evidence="1">Early endosome membrane</location>
    </subcellularLocation>
</comment>
<reference evidence="9 10" key="1">
    <citation type="submission" date="2016-10" db="EMBL/GenBank/DDBJ databases">
        <authorList>
            <person name="Cai Z."/>
        </authorList>
    </citation>
    <scope>NUCLEOTIDE SEQUENCE [LARGE SCALE GENOMIC DNA]</scope>
</reference>
<dbReference type="GO" id="GO:0004439">
    <property type="term" value="F:phosphatidylinositol-4,5-bisphosphate 5-phosphatase activity"/>
    <property type="evidence" value="ECO:0007669"/>
    <property type="project" value="TreeGrafter"/>
</dbReference>
<feature type="compositionally biased region" description="Low complexity" evidence="7">
    <location>
        <begin position="1035"/>
        <end position="1050"/>
    </location>
</feature>
<dbReference type="GO" id="GO:0046856">
    <property type="term" value="P:phosphatidylinositol dephosphorylation"/>
    <property type="evidence" value="ECO:0007669"/>
    <property type="project" value="InterPro"/>
</dbReference>
<evidence type="ECO:0000256" key="1">
    <source>
        <dbReference type="ARBA" id="ARBA00004146"/>
    </source>
</evidence>
<feature type="domain" description="Rho-GAP" evidence="8">
    <location>
        <begin position="802"/>
        <end position="995"/>
    </location>
</feature>
<proteinExistence type="inferred from homology"/>
<dbReference type="Pfam" id="PF21310">
    <property type="entry name" value="OCRL-like_ASH"/>
    <property type="match status" value="1"/>
</dbReference>
<dbReference type="GO" id="GO:0004445">
    <property type="term" value="F:inositol-polyphosphate 5-phosphatase activity"/>
    <property type="evidence" value="ECO:0007669"/>
    <property type="project" value="InterPro"/>
</dbReference>
<dbReference type="Pfam" id="PF22669">
    <property type="entry name" value="Exo_endo_phos2"/>
    <property type="match status" value="2"/>
</dbReference>
<feature type="compositionally biased region" description="Low complexity" evidence="7">
    <location>
        <begin position="473"/>
        <end position="487"/>
    </location>
</feature>
<dbReference type="Gene3D" id="1.10.555.10">
    <property type="entry name" value="Rho GTPase activation protein"/>
    <property type="match status" value="1"/>
</dbReference>
<dbReference type="GO" id="GO:0034485">
    <property type="term" value="F:phosphatidylinositol-3,4,5-trisphosphate 5-phosphatase activity"/>
    <property type="evidence" value="ECO:0007669"/>
    <property type="project" value="TreeGrafter"/>
</dbReference>
<evidence type="ECO:0000256" key="4">
    <source>
        <dbReference type="ARBA" id="ARBA00022753"/>
    </source>
</evidence>
<dbReference type="InterPro" id="IPR013783">
    <property type="entry name" value="Ig-like_fold"/>
</dbReference>
<sequence>MKQLQGLQNALQKAANLVQGKQLVDTPQAHAVPSPGQQHQRSGWPRPDDPVLEHLLRDFRSAKLRRQFFSHDPKEYSETLDVKVLAGTYNVAGKRPPTGLKLHEWLHQWKDCWPQAAAAPAAAGSAAGAGPDIVAIGFQEVVPLSAGNVIAGPSSAGADAWDYVLASTLNGDEWAGRNFGRTFGSNMASQAMYLNLERLGAQAYNVLSTQAANVVGSMEKMWTGAGTEGAGAAGNGGAASAAQQQARLEQALASSEFGEDEYVQVVSKQLVGVYLTVWARKRTARHVRGVQTTSAATGFGGYLGNKGAVAARLRVHDAGLLLVASHLASGDAEGDELRRNADVADILRRCTFSADQQPGQSLNGSTSSNGHWGSSSSILEHDNVVWLGDLNYRLTCSSDEARRLLRADKLEALLSYDQLTREMEAGHVFQGWREGPISFSPTYKYHLGCNVYSGEPLPPGVAMVRAVDSSNSLADSASDTAEDSATAGRDSPSVEKQKKRTPAWCDRVLWLPGRQLYQLAYGRGEIAVSDHRPVAAAFLLEAHRYNRDTVQQLAEAARRNIDMSDNAARPRCLLHPNFIELQLLPFGVAASHTVSLSNEGATPARFYFVAPPKPRMSVDGQMCWDDNQPISPPWLAISPDQGEVAPGEAVSITLTAFVSGGGPASAAAHIAANPPPPPAPINTLDTILILRLEDGADSFISCHGSLLPSCFGMDLDALLTLGDSPVLSETELQQGQGKGRQLLQQGLQRVAAAAAAGQEGEGEGDLLGLQQLELGDAAAAAAAGSGGAAGAGAGAGDSKLVTGLEERVPKEVQRLVSFLQVHLHTPGLFVHSHSACCSSLQPRHAPHTKQQLQQLLAATAPIRWALDAGVDFPQHATPHQAAAALLLMLQQLPDSLMPPDVAAVLVHCVPPVPAAMLSDAMSVTEWATLRHLLALWRRALAPEVAERNGLSAFSLAGVLAEHVFGDTAAAVPPEVAANRVAFMMALLDPQAAAPATMQQQQQRQQQLAAAPAGQPQQLPWGVPAPSAPVHQRGTSAVAQSAAQQPSESLI</sequence>
<dbReference type="GO" id="GO:0007165">
    <property type="term" value="P:signal transduction"/>
    <property type="evidence" value="ECO:0007669"/>
    <property type="project" value="InterPro"/>
</dbReference>